<evidence type="ECO:0000256" key="7">
    <source>
        <dbReference type="ARBA" id="ARBA00023237"/>
    </source>
</evidence>
<dbReference type="GO" id="GO:0015344">
    <property type="term" value="F:siderophore uptake transmembrane transporter activity"/>
    <property type="evidence" value="ECO:0007669"/>
    <property type="project" value="TreeGrafter"/>
</dbReference>
<dbReference type="InterPro" id="IPR000531">
    <property type="entry name" value="Beta-barrel_TonB"/>
</dbReference>
<reference evidence="13" key="1">
    <citation type="submission" date="2020-10" db="EMBL/GenBank/DDBJ databases">
        <authorList>
            <person name="Castelo-Branco R."/>
            <person name="Eusebio N."/>
            <person name="Adriana R."/>
            <person name="Vieira A."/>
            <person name="Brugerolle De Fraissinette N."/>
            <person name="Rezende De Castro R."/>
            <person name="Schneider M.P."/>
            <person name="Vasconcelos V."/>
            <person name="Leao P.N."/>
        </authorList>
    </citation>
    <scope>NUCLEOTIDE SEQUENCE</scope>
    <source>
        <strain evidence="13">LEGE 07310</strain>
    </source>
</reference>
<keyword evidence="14" id="KW-1185">Reference proteome</keyword>
<keyword evidence="7 8" id="KW-0998">Cell outer membrane</keyword>
<comment type="similarity">
    <text evidence="8 9">Belongs to the TonB-dependent receptor family.</text>
</comment>
<dbReference type="InterPro" id="IPR036942">
    <property type="entry name" value="Beta-barrel_TonB_sf"/>
</dbReference>
<evidence type="ECO:0000259" key="12">
    <source>
        <dbReference type="Pfam" id="PF11741"/>
    </source>
</evidence>
<dbReference type="AlphaFoldDB" id="A0A8J7AEE8"/>
<sequence length="848" mass="92786">MACIQPAWAEGAQITGIRLNPYEGGLSLILETDSPALDNIFQASAGNALIFDLTATQLQLPEGGDFRQVNPAEGIAEVTVTPLDPHSVRVRVVGTVAAPDSQIEQTPQGIVLNLTPQAVATQPEQEIPSEDEAIVDSVPPAPMENTGELEEPAEDGVAAPAPLRIVVTATRSEAEESDVTRSLTVITREQIEQQSAVTRNLGDILGQLVPGLAPGNQSLSEFGQSLRGRNPLVLIDGVPQSTNRNAFRNIRIIDPSVVERIEVLRGPTALYGDGATGGIINIITRPGGEGEPEFSTSAGLNGSLSEVDADSLGGILQVGVAGREGEFDYRFSGSFERIGSLFDAEGDRIPPDQLSTQGSLADTNTLNLFGKLGWESEDHRLQFTINHFNTRQDTDFITDPSVNQFPPGDQKARARAGLELDDQSAIRNTFLNLDYSHPSLFWNSRVHAQLYYRDYLTRFFPFDGERFGRVTPEGFRIFQSRVESEELGARIELETPLVEDQLTLLTGLDYADEDSVQPVTIFDNQAFDASDGLVFNPIGDRPWVPPLNQRNLGLFAQLQWQPLEKLLVRGGVRHERIGVNVDTFTTLDGNTIPGGELNYDATLFNLGLAYNLTDQLDVFADFAQGFSIADVGLVLRGAPAGFSVETLDPEAQQVDSYELGLRGSWDSVQASLAGFYNESNLGTTFDRETLEIVRAPERVYGVEAAVDAQLSEVWQIGSTLSFVEGDNDVDDDGEFRPLTGFRIPPIKWTAYVENETLPGWRNRLQLLYSGGRDRAFNEGVDFRDVDDYVVLDLISSVALGDGTLQLGIQNLLNNQYFTAPSQLLRLRTNDSFTAASGRTFFLRYGIDF</sequence>
<dbReference type="InterPro" id="IPR021731">
    <property type="entry name" value="AMIN_dom"/>
</dbReference>
<evidence type="ECO:0000256" key="4">
    <source>
        <dbReference type="ARBA" id="ARBA00022692"/>
    </source>
</evidence>
<dbReference type="Gene3D" id="2.170.130.10">
    <property type="entry name" value="TonB-dependent receptor, plug domain"/>
    <property type="match status" value="1"/>
</dbReference>
<keyword evidence="4 8" id="KW-0812">Transmembrane</keyword>
<feature type="domain" description="TonB-dependent receptor plug" evidence="11">
    <location>
        <begin position="177"/>
        <end position="279"/>
    </location>
</feature>
<comment type="caution">
    <text evidence="13">The sequence shown here is derived from an EMBL/GenBank/DDBJ whole genome shotgun (WGS) entry which is preliminary data.</text>
</comment>
<feature type="domain" description="AMIN" evidence="12">
    <location>
        <begin position="17"/>
        <end position="112"/>
    </location>
</feature>
<organism evidence="13 14">
    <name type="scientific">Vasconcelosia minhoensis LEGE 07310</name>
    <dbReference type="NCBI Taxonomy" id="915328"/>
    <lineage>
        <taxon>Bacteria</taxon>
        <taxon>Bacillati</taxon>
        <taxon>Cyanobacteriota</taxon>
        <taxon>Cyanophyceae</taxon>
        <taxon>Nodosilineales</taxon>
        <taxon>Cymatolegaceae</taxon>
        <taxon>Vasconcelosia</taxon>
        <taxon>Vasconcelosia minhoensis</taxon>
    </lineage>
</organism>
<accession>A0A8J7AEE8</accession>
<dbReference type="Gene3D" id="2.40.170.20">
    <property type="entry name" value="TonB-dependent receptor, beta-barrel domain"/>
    <property type="match status" value="1"/>
</dbReference>
<keyword evidence="13" id="KW-0675">Receptor</keyword>
<dbReference type="Pfam" id="PF11741">
    <property type="entry name" value="AMIN"/>
    <property type="match status" value="1"/>
</dbReference>
<evidence type="ECO:0000256" key="3">
    <source>
        <dbReference type="ARBA" id="ARBA00022452"/>
    </source>
</evidence>
<dbReference type="Pfam" id="PF00593">
    <property type="entry name" value="TonB_dep_Rec_b-barrel"/>
    <property type="match status" value="1"/>
</dbReference>
<dbReference type="PANTHER" id="PTHR30069">
    <property type="entry name" value="TONB-DEPENDENT OUTER MEMBRANE RECEPTOR"/>
    <property type="match status" value="1"/>
</dbReference>
<evidence type="ECO:0000256" key="5">
    <source>
        <dbReference type="ARBA" id="ARBA00023077"/>
    </source>
</evidence>
<dbReference type="GO" id="GO:0044718">
    <property type="term" value="P:siderophore transmembrane transport"/>
    <property type="evidence" value="ECO:0007669"/>
    <property type="project" value="TreeGrafter"/>
</dbReference>
<dbReference type="Pfam" id="PF07715">
    <property type="entry name" value="Plug"/>
    <property type="match status" value="1"/>
</dbReference>
<dbReference type="InterPro" id="IPR037066">
    <property type="entry name" value="Plug_dom_sf"/>
</dbReference>
<name>A0A8J7AEE8_9CYAN</name>
<dbReference type="CDD" id="cd01347">
    <property type="entry name" value="ligand_gated_channel"/>
    <property type="match status" value="1"/>
</dbReference>
<dbReference type="GO" id="GO:0009279">
    <property type="term" value="C:cell outer membrane"/>
    <property type="evidence" value="ECO:0007669"/>
    <property type="project" value="UniProtKB-SubCell"/>
</dbReference>
<proteinExistence type="inferred from homology"/>
<dbReference type="PANTHER" id="PTHR30069:SF42">
    <property type="entry name" value="FERRIC AEROBACTIN RECEPTOR"/>
    <property type="match status" value="1"/>
</dbReference>
<comment type="subcellular location">
    <subcellularLocation>
        <location evidence="1 8">Cell outer membrane</location>
        <topology evidence="1 8">Multi-pass membrane protein</topology>
    </subcellularLocation>
</comment>
<dbReference type="PROSITE" id="PS52016">
    <property type="entry name" value="TONB_DEPENDENT_REC_3"/>
    <property type="match status" value="1"/>
</dbReference>
<evidence type="ECO:0000313" key="13">
    <source>
        <dbReference type="EMBL" id="MBE9075868.1"/>
    </source>
</evidence>
<dbReference type="Proteomes" id="UP000636505">
    <property type="component" value="Unassembled WGS sequence"/>
</dbReference>
<evidence type="ECO:0000259" key="10">
    <source>
        <dbReference type="Pfam" id="PF00593"/>
    </source>
</evidence>
<gene>
    <name evidence="13" type="ORF">IQ241_00895</name>
</gene>
<keyword evidence="2 8" id="KW-0813">Transport</keyword>
<dbReference type="InterPro" id="IPR039426">
    <property type="entry name" value="TonB-dep_rcpt-like"/>
</dbReference>
<dbReference type="SUPFAM" id="SSF56935">
    <property type="entry name" value="Porins"/>
    <property type="match status" value="1"/>
</dbReference>
<feature type="domain" description="TonB-dependent receptor-like beta-barrel" evidence="10">
    <location>
        <begin position="374"/>
        <end position="811"/>
    </location>
</feature>
<keyword evidence="3 8" id="KW-1134">Transmembrane beta strand</keyword>
<evidence type="ECO:0000256" key="8">
    <source>
        <dbReference type="PROSITE-ProRule" id="PRU01360"/>
    </source>
</evidence>
<evidence type="ECO:0000256" key="9">
    <source>
        <dbReference type="RuleBase" id="RU003357"/>
    </source>
</evidence>
<protein>
    <submittedName>
        <fullName evidence="13">TonB-dependent receptor</fullName>
    </submittedName>
</protein>
<evidence type="ECO:0000256" key="6">
    <source>
        <dbReference type="ARBA" id="ARBA00023136"/>
    </source>
</evidence>
<evidence type="ECO:0000313" key="14">
    <source>
        <dbReference type="Proteomes" id="UP000636505"/>
    </source>
</evidence>
<dbReference type="EMBL" id="JADEXG010000001">
    <property type="protein sequence ID" value="MBE9075868.1"/>
    <property type="molecule type" value="Genomic_DNA"/>
</dbReference>
<keyword evidence="6 8" id="KW-0472">Membrane</keyword>
<keyword evidence="5 9" id="KW-0798">TonB box</keyword>
<evidence type="ECO:0000259" key="11">
    <source>
        <dbReference type="Pfam" id="PF07715"/>
    </source>
</evidence>
<evidence type="ECO:0000256" key="1">
    <source>
        <dbReference type="ARBA" id="ARBA00004571"/>
    </source>
</evidence>
<dbReference type="InterPro" id="IPR012910">
    <property type="entry name" value="Plug_dom"/>
</dbReference>
<evidence type="ECO:0000256" key="2">
    <source>
        <dbReference type="ARBA" id="ARBA00022448"/>
    </source>
</evidence>